<organism evidence="2 3">
    <name type="scientific">Fusobacterium mortiferum</name>
    <dbReference type="NCBI Taxonomy" id="850"/>
    <lineage>
        <taxon>Bacteria</taxon>
        <taxon>Fusobacteriati</taxon>
        <taxon>Fusobacteriota</taxon>
        <taxon>Fusobacteriia</taxon>
        <taxon>Fusobacteriales</taxon>
        <taxon>Fusobacteriaceae</taxon>
        <taxon>Fusobacterium</taxon>
    </lineage>
</organism>
<dbReference type="EMBL" id="QRHL01000002">
    <property type="protein sequence ID" value="RHF74224.1"/>
    <property type="molecule type" value="Genomic_DNA"/>
</dbReference>
<feature type="transmembrane region" description="Helical" evidence="1">
    <location>
        <begin position="125"/>
        <end position="148"/>
    </location>
</feature>
<proteinExistence type="predicted"/>
<reference evidence="2 3" key="1">
    <citation type="submission" date="2018-08" db="EMBL/GenBank/DDBJ databases">
        <title>A genome reference for cultivated species of the human gut microbiota.</title>
        <authorList>
            <person name="Zou Y."/>
            <person name="Xue W."/>
            <person name="Luo G."/>
        </authorList>
    </citation>
    <scope>NUCLEOTIDE SEQUENCE [LARGE SCALE GENOMIC DNA]</scope>
    <source>
        <strain evidence="2 3">AM25-1</strain>
    </source>
</reference>
<sequence>MAINMERMKRNTGLLIIAGILVLLTQRVGLGISMIESIPGIILIILVALVALVIRELFPKSIFPAFGWVTILGFLLSMPYNPMSVKFMEYVGKIDFISITTPLLAFAGISVGNKIDDLKRMSWKIVLISVIVFITIFFACALIAQTVLTITGDI</sequence>
<name>A0A414Q078_FUSMR</name>
<evidence type="ECO:0000313" key="3">
    <source>
        <dbReference type="Proteomes" id="UP000284676"/>
    </source>
</evidence>
<evidence type="ECO:0000313" key="2">
    <source>
        <dbReference type="EMBL" id="RHF74224.1"/>
    </source>
</evidence>
<evidence type="ECO:0008006" key="4">
    <source>
        <dbReference type="Google" id="ProtNLM"/>
    </source>
</evidence>
<comment type="caution">
    <text evidence="2">The sequence shown here is derived from an EMBL/GenBank/DDBJ whole genome shotgun (WGS) entry which is preliminary data.</text>
</comment>
<feature type="transmembrane region" description="Helical" evidence="1">
    <location>
        <begin position="90"/>
        <end position="113"/>
    </location>
</feature>
<dbReference type="RefSeq" id="WP_118125947.1">
    <property type="nucleotide sequence ID" value="NZ_CAEUHP010000001.1"/>
</dbReference>
<accession>A0A414Q078</accession>
<protein>
    <recommendedName>
        <fullName evidence="4">DUF340 domain-containing protein</fullName>
    </recommendedName>
</protein>
<keyword evidence="1" id="KW-0812">Transmembrane</keyword>
<dbReference type="AlphaFoldDB" id="A0A414Q078"/>
<dbReference type="Proteomes" id="UP000284676">
    <property type="component" value="Unassembled WGS sequence"/>
</dbReference>
<keyword evidence="1" id="KW-0472">Membrane</keyword>
<feature type="transmembrane region" description="Helical" evidence="1">
    <location>
        <begin position="61"/>
        <end position="78"/>
    </location>
</feature>
<gene>
    <name evidence="2" type="ORF">DW663_01805</name>
</gene>
<feature type="transmembrane region" description="Helical" evidence="1">
    <location>
        <begin position="37"/>
        <end position="54"/>
    </location>
</feature>
<evidence type="ECO:0000256" key="1">
    <source>
        <dbReference type="SAM" id="Phobius"/>
    </source>
</evidence>
<keyword evidence="1" id="KW-1133">Transmembrane helix</keyword>